<dbReference type="RefSeq" id="XP_007410593.1">
    <property type="nucleotide sequence ID" value="XM_007410531.1"/>
</dbReference>
<dbReference type="AlphaFoldDB" id="F4RMM6"/>
<dbReference type="GeneID" id="18922987"/>
<feature type="chain" id="PRO_5003315362" description="Secreted protein" evidence="1">
    <location>
        <begin position="32"/>
        <end position="861"/>
    </location>
</feature>
<name>F4RMM6_MELLP</name>
<sequence>MKLYKPLLLLLNNFSFLTVGTLMLPKELAHANVELLEENRALNRALNQVVEQVPQPQNSIAYGSPGLEHTSQADLLAHLYAIEKHLMGDTDRFSPETGFQTNFHNVQEVHGHGLDFHLPAETYSHITKLKSNKRKNEEAHINSVSSTIKKEKHLKSNPEMCKSSLIDRPSSSNIQGISEQPNCVAVSKESEESRLLDMLHEEGNLILQANPRLHHQIASDLGTLLDSFFARYGNGQQWGYGMINLPESVEKIKTDIVTRYFGGLMVIFHDVQKGPSSKDLLADGWRILYQELNMAIFSPYNEFYNLAGPKNGSRSKSISKNVLLEDILKLRLNSTIPSSLVPNLIEIWAKETPFTPHKYGINLEEFLISKKIPMPKGQKRKRKAEDVSQDYTVESYSTLWISMKKKAYDPKNHIKQRLSSFLIYFGRVEVRMPRTLLEKIKTFFVSLEKDILHGLPGMGTKITNKTSTVPIMESESIKERVHLVMKNSNENILPAFLAILWLTHQEQVSEIPWEYMCRSGWDFLEGYFSAWKQVLLGNPNPVIGVSRKKLFTEIDWSNASDTINYLAFLPYHGHMTLEPVWELADGWYDTLKRKEGGVIGALGHMVYQPSRSVIQRIYQHILGEKRGSLHERGDESHKHERLPYVHSKPGRVLVHFGTQRMKKQNPLWEQIGSFFKDLQTVLLTALRSHSEHKSNLSRIGSVLNDDMIYNSIKIAQQKLTPQFMALLMLIHADQNENKKWKAICESGWKFLKNYFSEWIDLLISDPPHSISLPQPREIYQLDDWSSSKDVFQYISKACPSEITSMKPAWFLVEQWYEKIIVTEGGTFISLGFHLSPPNKAKIRNIIKELEINQPRNKHYHH</sequence>
<gene>
    <name evidence="2" type="ORF">MELLADRAFT_106786</name>
</gene>
<evidence type="ECO:0008006" key="4">
    <source>
        <dbReference type="Google" id="ProtNLM"/>
    </source>
</evidence>
<evidence type="ECO:0000313" key="2">
    <source>
        <dbReference type="EMBL" id="EGG06355.1"/>
    </source>
</evidence>
<feature type="signal peptide" evidence="1">
    <location>
        <begin position="1"/>
        <end position="31"/>
    </location>
</feature>
<evidence type="ECO:0000313" key="3">
    <source>
        <dbReference type="Proteomes" id="UP000001072"/>
    </source>
</evidence>
<dbReference type="VEuPathDB" id="FungiDB:MELLADRAFT_106786"/>
<dbReference type="KEGG" id="mlr:MELLADRAFT_106786"/>
<dbReference type="OrthoDB" id="10484648at2759"/>
<keyword evidence="1" id="KW-0732">Signal</keyword>
<evidence type="ECO:0000256" key="1">
    <source>
        <dbReference type="SAM" id="SignalP"/>
    </source>
</evidence>
<reference evidence="3" key="1">
    <citation type="journal article" date="2011" name="Proc. Natl. Acad. Sci. U.S.A.">
        <title>Obligate biotrophy features unraveled by the genomic analysis of rust fungi.</title>
        <authorList>
            <person name="Duplessis S."/>
            <person name="Cuomo C.A."/>
            <person name="Lin Y.-C."/>
            <person name="Aerts A."/>
            <person name="Tisserant E."/>
            <person name="Veneault-Fourrey C."/>
            <person name="Joly D.L."/>
            <person name="Hacquard S."/>
            <person name="Amselem J."/>
            <person name="Cantarel B.L."/>
            <person name="Chiu R."/>
            <person name="Coutinho P.M."/>
            <person name="Feau N."/>
            <person name="Field M."/>
            <person name="Frey P."/>
            <person name="Gelhaye E."/>
            <person name="Goldberg J."/>
            <person name="Grabherr M.G."/>
            <person name="Kodira C.D."/>
            <person name="Kohler A."/>
            <person name="Kuees U."/>
            <person name="Lindquist E.A."/>
            <person name="Lucas S.M."/>
            <person name="Mago R."/>
            <person name="Mauceli E."/>
            <person name="Morin E."/>
            <person name="Murat C."/>
            <person name="Pangilinan J.L."/>
            <person name="Park R."/>
            <person name="Pearson M."/>
            <person name="Quesneville H."/>
            <person name="Rouhier N."/>
            <person name="Sakthikumar S."/>
            <person name="Salamov A.A."/>
            <person name="Schmutz J."/>
            <person name="Selles B."/>
            <person name="Shapiro H."/>
            <person name="Tanguay P."/>
            <person name="Tuskan G.A."/>
            <person name="Henrissat B."/>
            <person name="Van de Peer Y."/>
            <person name="Rouze P."/>
            <person name="Ellis J.G."/>
            <person name="Dodds P.N."/>
            <person name="Schein J.E."/>
            <person name="Zhong S."/>
            <person name="Hamelin R.C."/>
            <person name="Grigoriev I.V."/>
            <person name="Szabo L.J."/>
            <person name="Martin F."/>
        </authorList>
    </citation>
    <scope>NUCLEOTIDE SEQUENCE [LARGE SCALE GENOMIC DNA]</scope>
    <source>
        <strain evidence="3">98AG31 / pathotype 3-4-7</strain>
    </source>
</reference>
<organism evidence="3">
    <name type="scientific">Melampsora larici-populina (strain 98AG31 / pathotype 3-4-7)</name>
    <name type="common">Poplar leaf rust fungus</name>
    <dbReference type="NCBI Taxonomy" id="747676"/>
    <lineage>
        <taxon>Eukaryota</taxon>
        <taxon>Fungi</taxon>
        <taxon>Dikarya</taxon>
        <taxon>Basidiomycota</taxon>
        <taxon>Pucciniomycotina</taxon>
        <taxon>Pucciniomycetes</taxon>
        <taxon>Pucciniales</taxon>
        <taxon>Melampsoraceae</taxon>
        <taxon>Melampsora</taxon>
    </lineage>
</organism>
<accession>F4RMM6</accession>
<proteinExistence type="predicted"/>
<dbReference type="HOGENOM" id="CLU_332349_0_0_1"/>
<protein>
    <recommendedName>
        <fullName evidence="4">Secreted protein</fullName>
    </recommendedName>
</protein>
<dbReference type="EMBL" id="GL883109">
    <property type="protein sequence ID" value="EGG06355.1"/>
    <property type="molecule type" value="Genomic_DNA"/>
</dbReference>
<dbReference type="InParanoid" id="F4RMM6"/>
<keyword evidence="3" id="KW-1185">Reference proteome</keyword>
<dbReference type="Proteomes" id="UP000001072">
    <property type="component" value="Unassembled WGS sequence"/>
</dbReference>